<evidence type="ECO:0000313" key="2">
    <source>
        <dbReference type="Proteomes" id="UP001221142"/>
    </source>
</evidence>
<organism evidence="1 2">
    <name type="scientific">Roridomyces roridus</name>
    <dbReference type="NCBI Taxonomy" id="1738132"/>
    <lineage>
        <taxon>Eukaryota</taxon>
        <taxon>Fungi</taxon>
        <taxon>Dikarya</taxon>
        <taxon>Basidiomycota</taxon>
        <taxon>Agaricomycotina</taxon>
        <taxon>Agaricomycetes</taxon>
        <taxon>Agaricomycetidae</taxon>
        <taxon>Agaricales</taxon>
        <taxon>Marasmiineae</taxon>
        <taxon>Mycenaceae</taxon>
        <taxon>Roridomyces</taxon>
    </lineage>
</organism>
<dbReference type="InterPro" id="IPR036047">
    <property type="entry name" value="F-box-like_dom_sf"/>
</dbReference>
<dbReference type="AlphaFoldDB" id="A0AAD7AXV2"/>
<comment type="caution">
    <text evidence="1">The sequence shown here is derived from an EMBL/GenBank/DDBJ whole genome shotgun (WGS) entry which is preliminary data.</text>
</comment>
<name>A0AAD7AXV2_9AGAR</name>
<keyword evidence="2" id="KW-1185">Reference proteome</keyword>
<gene>
    <name evidence="1" type="ORF">FB45DRAFT_1085621</name>
</gene>
<proteinExistence type="predicted"/>
<dbReference type="SUPFAM" id="SSF81383">
    <property type="entry name" value="F-box domain"/>
    <property type="match status" value="1"/>
</dbReference>
<reference evidence="1" key="1">
    <citation type="submission" date="2023-03" db="EMBL/GenBank/DDBJ databases">
        <title>Massive genome expansion in bonnet fungi (Mycena s.s.) driven by repeated elements and novel gene families across ecological guilds.</title>
        <authorList>
            <consortium name="Lawrence Berkeley National Laboratory"/>
            <person name="Harder C.B."/>
            <person name="Miyauchi S."/>
            <person name="Viragh M."/>
            <person name="Kuo A."/>
            <person name="Thoen E."/>
            <person name="Andreopoulos B."/>
            <person name="Lu D."/>
            <person name="Skrede I."/>
            <person name="Drula E."/>
            <person name="Henrissat B."/>
            <person name="Morin E."/>
            <person name="Kohler A."/>
            <person name="Barry K."/>
            <person name="LaButti K."/>
            <person name="Morin E."/>
            <person name="Salamov A."/>
            <person name="Lipzen A."/>
            <person name="Mereny Z."/>
            <person name="Hegedus B."/>
            <person name="Baldrian P."/>
            <person name="Stursova M."/>
            <person name="Weitz H."/>
            <person name="Taylor A."/>
            <person name="Grigoriev I.V."/>
            <person name="Nagy L.G."/>
            <person name="Martin F."/>
            <person name="Kauserud H."/>
        </authorList>
    </citation>
    <scope>NUCLEOTIDE SEQUENCE</scope>
    <source>
        <strain evidence="1">9284</strain>
    </source>
</reference>
<sequence length="416" mass="47226">MLILNPTIDSEPDVAVATITHRVPDDMLTEIFLHYVERDVFAPQPTWVDVNNAWVLARVCRRWRDVALSSPRLWCCILGWLDKINKLARFKRILIITLRRAKCVPLSIRLEGPHIHRALDQLLAVGPQWKEVALVQPTEVLLRGLAKEGLIFSSLKKLQVTSSGQFLAKGLFHVDLRQSMPSLEHLIWDVDSGLYPWELQLPWSQLRTCVIRGVRSTDFLYILSLLAAGTHVSAVNVRDVDAVATRTEIASLSIDSATFRRPILLHLVAPALRKLVVNHRNDGEAESHWKQIISLLNNSGCPVTHLRIQSSMGPTLKTQQLLNIIKFPRGQDLVRLDVYYTTDLPALLRTLANKDEWVPNLRTLALVGVGEDVMAILADRNPVVRILEFSEWEWDFPEEPVVGGLDVVVFRRPYFV</sequence>
<evidence type="ECO:0000313" key="1">
    <source>
        <dbReference type="EMBL" id="KAJ7603738.1"/>
    </source>
</evidence>
<dbReference type="Proteomes" id="UP001221142">
    <property type="component" value="Unassembled WGS sequence"/>
</dbReference>
<protein>
    <recommendedName>
        <fullName evidence="3">F-box domain-containing protein</fullName>
    </recommendedName>
</protein>
<dbReference type="EMBL" id="JARKIF010000125">
    <property type="protein sequence ID" value="KAJ7603738.1"/>
    <property type="molecule type" value="Genomic_DNA"/>
</dbReference>
<accession>A0AAD7AXV2</accession>
<evidence type="ECO:0008006" key="3">
    <source>
        <dbReference type="Google" id="ProtNLM"/>
    </source>
</evidence>
<dbReference type="Gene3D" id="1.20.1280.50">
    <property type="match status" value="1"/>
</dbReference>